<organism evidence="4">
    <name type="scientific">marine sediment metagenome</name>
    <dbReference type="NCBI Taxonomy" id="412755"/>
    <lineage>
        <taxon>unclassified sequences</taxon>
        <taxon>metagenomes</taxon>
        <taxon>ecological metagenomes</taxon>
    </lineage>
</organism>
<sequence>MDWENFDPVIRIENLVYTCKLGTELNLQYVAQQLKSKGIEYNPKKFAAVIMRSKSSAREVINFKNKKKWDKESRSNSALSH</sequence>
<gene>
    <name evidence="4" type="ORF">LCGC14_2833370</name>
</gene>
<dbReference type="AlphaFoldDB" id="A0A0F9B4F6"/>
<dbReference type="InterPro" id="IPR000814">
    <property type="entry name" value="TBP"/>
</dbReference>
<name>A0A0F9B4F6_9ZZZZ</name>
<dbReference type="GO" id="GO:0003677">
    <property type="term" value="F:DNA binding"/>
    <property type="evidence" value="ECO:0007669"/>
    <property type="project" value="UniProtKB-KW"/>
</dbReference>
<dbReference type="Pfam" id="PF00352">
    <property type="entry name" value="TBP"/>
    <property type="match status" value="1"/>
</dbReference>
<dbReference type="GO" id="GO:0006352">
    <property type="term" value="P:DNA-templated transcription initiation"/>
    <property type="evidence" value="ECO:0007669"/>
    <property type="project" value="InterPro"/>
</dbReference>
<comment type="caution">
    <text evidence="4">The sequence shown here is derived from an EMBL/GenBank/DDBJ whole genome shotgun (WGS) entry which is preliminary data.</text>
</comment>
<dbReference type="Gene3D" id="3.30.310.10">
    <property type="entry name" value="TATA-Binding Protein"/>
    <property type="match status" value="1"/>
</dbReference>
<comment type="similarity">
    <text evidence="1">Belongs to the TBP family.</text>
</comment>
<evidence type="ECO:0000313" key="4">
    <source>
        <dbReference type="EMBL" id="KKK79451.1"/>
    </source>
</evidence>
<dbReference type="SUPFAM" id="SSF55945">
    <property type="entry name" value="TATA-box binding protein-like"/>
    <property type="match status" value="1"/>
</dbReference>
<dbReference type="InterPro" id="IPR012295">
    <property type="entry name" value="TBP_dom_sf"/>
</dbReference>
<feature type="non-terminal residue" evidence="4">
    <location>
        <position position="81"/>
    </location>
</feature>
<keyword evidence="3" id="KW-0804">Transcription</keyword>
<protein>
    <submittedName>
        <fullName evidence="4">Uncharacterized protein</fullName>
    </submittedName>
</protein>
<proteinExistence type="inferred from homology"/>
<dbReference type="EMBL" id="LAZR01054018">
    <property type="protein sequence ID" value="KKK79451.1"/>
    <property type="molecule type" value="Genomic_DNA"/>
</dbReference>
<evidence type="ECO:0000256" key="2">
    <source>
        <dbReference type="ARBA" id="ARBA00023125"/>
    </source>
</evidence>
<accession>A0A0F9B4F6</accession>
<evidence type="ECO:0000256" key="3">
    <source>
        <dbReference type="ARBA" id="ARBA00023163"/>
    </source>
</evidence>
<evidence type="ECO:0000256" key="1">
    <source>
        <dbReference type="ARBA" id="ARBA00005560"/>
    </source>
</evidence>
<reference evidence="4" key="1">
    <citation type="journal article" date="2015" name="Nature">
        <title>Complex archaea that bridge the gap between prokaryotes and eukaryotes.</title>
        <authorList>
            <person name="Spang A."/>
            <person name="Saw J.H."/>
            <person name="Jorgensen S.L."/>
            <person name="Zaremba-Niedzwiedzka K."/>
            <person name="Martijn J."/>
            <person name="Lind A.E."/>
            <person name="van Eijk R."/>
            <person name="Schleper C."/>
            <person name="Guy L."/>
            <person name="Ettema T.J."/>
        </authorList>
    </citation>
    <scope>NUCLEOTIDE SEQUENCE</scope>
</reference>
<keyword evidence="2" id="KW-0238">DNA-binding</keyword>